<gene>
    <name evidence="1" type="ORF">AGERDE_LOCUS4829</name>
</gene>
<evidence type="ECO:0000313" key="1">
    <source>
        <dbReference type="EMBL" id="CAG8512820.1"/>
    </source>
</evidence>
<evidence type="ECO:0000313" key="2">
    <source>
        <dbReference type="Proteomes" id="UP000789831"/>
    </source>
</evidence>
<protein>
    <submittedName>
        <fullName evidence="1">2257_t:CDS:1</fullName>
    </submittedName>
</protein>
<organism evidence="1 2">
    <name type="scientific">Ambispora gerdemannii</name>
    <dbReference type="NCBI Taxonomy" id="144530"/>
    <lineage>
        <taxon>Eukaryota</taxon>
        <taxon>Fungi</taxon>
        <taxon>Fungi incertae sedis</taxon>
        <taxon>Mucoromycota</taxon>
        <taxon>Glomeromycotina</taxon>
        <taxon>Glomeromycetes</taxon>
        <taxon>Archaeosporales</taxon>
        <taxon>Ambisporaceae</taxon>
        <taxon>Ambispora</taxon>
    </lineage>
</organism>
<reference evidence="1" key="1">
    <citation type="submission" date="2021-06" db="EMBL/GenBank/DDBJ databases">
        <authorList>
            <person name="Kallberg Y."/>
            <person name="Tangrot J."/>
            <person name="Rosling A."/>
        </authorList>
    </citation>
    <scope>NUCLEOTIDE SEQUENCE</scope>
    <source>
        <strain evidence="1">MT106</strain>
    </source>
</reference>
<dbReference type="EMBL" id="CAJVPL010000591">
    <property type="protein sequence ID" value="CAG8512820.1"/>
    <property type="molecule type" value="Genomic_DNA"/>
</dbReference>
<keyword evidence="2" id="KW-1185">Reference proteome</keyword>
<dbReference type="Proteomes" id="UP000789831">
    <property type="component" value="Unassembled WGS sequence"/>
</dbReference>
<accession>A0A9N8ZYN3</accession>
<name>A0A9N8ZYN3_9GLOM</name>
<dbReference type="AlphaFoldDB" id="A0A9N8ZYN3"/>
<sequence>MTASGFFRLFVIPRLPDKGALPRRCTAPGIKKYYPEVLKARKVKGKNEETKSAAKQPLQFYFKKEV</sequence>
<comment type="caution">
    <text evidence="1">The sequence shown here is derived from an EMBL/GenBank/DDBJ whole genome shotgun (WGS) entry which is preliminary data.</text>
</comment>
<proteinExistence type="predicted"/>